<dbReference type="EMBL" id="OU893348">
    <property type="protein sequence ID" value="CAG9787417.1"/>
    <property type="molecule type" value="Genomic_DNA"/>
</dbReference>
<dbReference type="AlphaFoldDB" id="A0A9N9R0J2"/>
<evidence type="ECO:0000313" key="1">
    <source>
        <dbReference type="EMBL" id="CAG9787417.1"/>
    </source>
</evidence>
<proteinExistence type="predicted"/>
<keyword evidence="2" id="KW-1185">Reference proteome</keyword>
<protein>
    <submittedName>
        <fullName evidence="1">Uncharacterized protein</fullName>
    </submittedName>
</protein>
<reference evidence="1" key="1">
    <citation type="submission" date="2021-12" db="EMBL/GenBank/DDBJ databases">
        <authorList>
            <person name="King R."/>
        </authorList>
    </citation>
    <scope>NUCLEOTIDE SEQUENCE</scope>
</reference>
<reference evidence="1" key="2">
    <citation type="submission" date="2022-10" db="EMBL/GenBank/DDBJ databases">
        <authorList>
            <consortium name="ENA_rothamsted_submissions"/>
            <consortium name="culmorum"/>
            <person name="King R."/>
        </authorList>
    </citation>
    <scope>NUCLEOTIDE SEQUENCE</scope>
</reference>
<dbReference type="OrthoDB" id="75419at2759"/>
<name>A0A9N9R0J2_9NEOP</name>
<organism evidence="1 2">
    <name type="scientific">Diatraea saccharalis</name>
    <name type="common">sugarcane borer</name>
    <dbReference type="NCBI Taxonomy" id="40085"/>
    <lineage>
        <taxon>Eukaryota</taxon>
        <taxon>Metazoa</taxon>
        <taxon>Ecdysozoa</taxon>
        <taxon>Arthropoda</taxon>
        <taxon>Hexapoda</taxon>
        <taxon>Insecta</taxon>
        <taxon>Pterygota</taxon>
        <taxon>Neoptera</taxon>
        <taxon>Endopterygota</taxon>
        <taxon>Lepidoptera</taxon>
        <taxon>Glossata</taxon>
        <taxon>Ditrysia</taxon>
        <taxon>Pyraloidea</taxon>
        <taxon>Crambidae</taxon>
        <taxon>Crambinae</taxon>
        <taxon>Diatraea</taxon>
    </lineage>
</organism>
<sequence length="162" mass="17988">MFSALSKFELSKWSQSVDTNTRREMLNSLTAAAQRWGFAPTEEYLLLVELLGVQMSTVCHATELCVLASMCARACVSATLPPAVLRHIVRAAEKCAAEVPFDQLGHLLRELGIIWWEARTKATESDIERYDAYAPHTAGLLLTLHRAFVEAAFSLSYTPEKG</sequence>
<dbReference type="Proteomes" id="UP001153714">
    <property type="component" value="Chromosome 17"/>
</dbReference>
<accession>A0A9N9R0J2</accession>
<evidence type="ECO:0000313" key="2">
    <source>
        <dbReference type="Proteomes" id="UP001153714"/>
    </source>
</evidence>
<gene>
    <name evidence="1" type="ORF">DIATSA_LOCUS5300</name>
</gene>